<organism evidence="2 3">
    <name type="scientific">[Mycobacterium] wendilense</name>
    <dbReference type="NCBI Taxonomy" id="3064284"/>
    <lineage>
        <taxon>Bacteria</taxon>
        <taxon>Bacillati</taxon>
        <taxon>Actinomycetota</taxon>
        <taxon>Actinomycetes</taxon>
        <taxon>Mycobacteriales</taxon>
        <taxon>Mycobacteriaceae</taxon>
        <taxon>Mycolicibacter</taxon>
    </lineage>
</organism>
<reference evidence="2 3" key="1">
    <citation type="submission" date="2023-08" db="EMBL/GenBank/DDBJ databases">
        <authorList>
            <person name="Folkvardsen B D."/>
            <person name="Norman A."/>
        </authorList>
    </citation>
    <scope>NUCLEOTIDE SEQUENCE [LARGE SCALE GENOMIC DNA]</scope>
    <source>
        <strain evidence="2 3">Mu0050</strain>
    </source>
</reference>
<accession>A0ABM9MC16</accession>
<proteinExistence type="predicted"/>
<name>A0ABM9MC16_9MYCO</name>
<protein>
    <submittedName>
        <fullName evidence="2">Uncharacterized protein</fullName>
    </submittedName>
</protein>
<evidence type="ECO:0000313" key="2">
    <source>
        <dbReference type="EMBL" id="CAJ1581531.1"/>
    </source>
</evidence>
<sequence length="69" mass="7144">MIGSSLAVAAFFALVTLPKKGPRPPSYKLPEEWTHGPLLWAAVDEQVGSAGHGHGAEEFSVGGGASGKW</sequence>
<evidence type="ECO:0000313" key="3">
    <source>
        <dbReference type="Proteomes" id="UP001190466"/>
    </source>
</evidence>
<dbReference type="RefSeq" id="WP_316517129.1">
    <property type="nucleotide sequence ID" value="NZ_OY726395.1"/>
</dbReference>
<dbReference type="Proteomes" id="UP001190466">
    <property type="component" value="Chromosome"/>
</dbReference>
<dbReference type="EMBL" id="OY726395">
    <property type="protein sequence ID" value="CAJ1581531.1"/>
    <property type="molecule type" value="Genomic_DNA"/>
</dbReference>
<keyword evidence="3" id="KW-1185">Reference proteome</keyword>
<evidence type="ECO:0000256" key="1">
    <source>
        <dbReference type="SAM" id="MobiDB-lite"/>
    </source>
</evidence>
<feature type="region of interest" description="Disordered" evidence="1">
    <location>
        <begin position="49"/>
        <end position="69"/>
    </location>
</feature>
<gene>
    <name evidence="2" type="ORF">MU0050_001586</name>
</gene>